<organism evidence="2 3">
    <name type="scientific">Olea europaea subsp. europaea</name>
    <dbReference type="NCBI Taxonomy" id="158383"/>
    <lineage>
        <taxon>Eukaryota</taxon>
        <taxon>Viridiplantae</taxon>
        <taxon>Streptophyta</taxon>
        <taxon>Embryophyta</taxon>
        <taxon>Tracheophyta</taxon>
        <taxon>Spermatophyta</taxon>
        <taxon>Magnoliopsida</taxon>
        <taxon>eudicotyledons</taxon>
        <taxon>Gunneridae</taxon>
        <taxon>Pentapetalae</taxon>
        <taxon>asterids</taxon>
        <taxon>lamiids</taxon>
        <taxon>Lamiales</taxon>
        <taxon>Oleaceae</taxon>
        <taxon>Oleeae</taxon>
        <taxon>Olea</taxon>
    </lineage>
</organism>
<gene>
    <name evidence="2" type="ORF">OLEA9_A057229</name>
</gene>
<comment type="caution">
    <text evidence="2">The sequence shown here is derived from an EMBL/GenBank/DDBJ whole genome shotgun (WGS) entry which is preliminary data.</text>
</comment>
<evidence type="ECO:0000256" key="1">
    <source>
        <dbReference type="SAM" id="MobiDB-lite"/>
    </source>
</evidence>
<accession>A0A8S0U1G8</accession>
<feature type="non-terminal residue" evidence="2">
    <location>
        <position position="1"/>
    </location>
</feature>
<keyword evidence="3" id="KW-1185">Reference proteome</keyword>
<feature type="region of interest" description="Disordered" evidence="1">
    <location>
        <begin position="1"/>
        <end position="46"/>
    </location>
</feature>
<evidence type="ECO:0000313" key="2">
    <source>
        <dbReference type="EMBL" id="CAA3011884.1"/>
    </source>
</evidence>
<name>A0A8S0U1G8_OLEEU</name>
<protein>
    <submittedName>
        <fullName evidence="2">Uncharacterized protein</fullName>
    </submittedName>
</protein>
<dbReference type="EMBL" id="CACTIH010007383">
    <property type="protein sequence ID" value="CAA3011884.1"/>
    <property type="molecule type" value="Genomic_DNA"/>
</dbReference>
<proteinExistence type="predicted"/>
<dbReference type="Gramene" id="OE9A057229T1">
    <property type="protein sequence ID" value="OE9A057229C1"/>
    <property type="gene ID" value="OE9A057229"/>
</dbReference>
<reference evidence="2 3" key="1">
    <citation type="submission" date="2019-12" db="EMBL/GenBank/DDBJ databases">
        <authorList>
            <person name="Alioto T."/>
            <person name="Alioto T."/>
            <person name="Gomez Garrido J."/>
        </authorList>
    </citation>
    <scope>NUCLEOTIDE SEQUENCE [LARGE SCALE GENOMIC DNA]</scope>
</reference>
<sequence length="59" mass="6598">DMDYEEDELLSDSDPEGEDKLLSGSLRVTNREKEGNDTYNTPAGPSKQGCLFCIREKSN</sequence>
<evidence type="ECO:0000313" key="3">
    <source>
        <dbReference type="Proteomes" id="UP000594638"/>
    </source>
</evidence>
<feature type="compositionally biased region" description="Acidic residues" evidence="1">
    <location>
        <begin position="1"/>
        <end position="17"/>
    </location>
</feature>
<dbReference type="Proteomes" id="UP000594638">
    <property type="component" value="Unassembled WGS sequence"/>
</dbReference>
<dbReference type="AlphaFoldDB" id="A0A8S0U1G8"/>